<dbReference type="Proteomes" id="UP000685013">
    <property type="component" value="Chromosome 19"/>
</dbReference>
<gene>
    <name evidence="1" type="ORF">SDJN03_29165</name>
</gene>
<proteinExistence type="predicted"/>
<protein>
    <submittedName>
        <fullName evidence="1">Uncharacterized protein</fullName>
    </submittedName>
</protein>
<sequence length="68" mass="8073">MNATPSNYKTSTRIPHYDLRLRLRLRLRLLKVSSTPVTFKTSNLLNQRHRQEDFDDLEAKSLRYGRPS</sequence>
<dbReference type="EMBL" id="JAGKQH010000019">
    <property type="protein sequence ID" value="KAG6572437.1"/>
    <property type="molecule type" value="Genomic_DNA"/>
</dbReference>
<feature type="non-terminal residue" evidence="1">
    <location>
        <position position="1"/>
    </location>
</feature>
<comment type="caution">
    <text evidence="1">The sequence shown here is derived from an EMBL/GenBank/DDBJ whole genome shotgun (WGS) entry which is preliminary data.</text>
</comment>
<evidence type="ECO:0000313" key="1">
    <source>
        <dbReference type="EMBL" id="KAG6572437.1"/>
    </source>
</evidence>
<organism evidence="1 2">
    <name type="scientific">Cucurbita argyrosperma subsp. sororia</name>
    <dbReference type="NCBI Taxonomy" id="37648"/>
    <lineage>
        <taxon>Eukaryota</taxon>
        <taxon>Viridiplantae</taxon>
        <taxon>Streptophyta</taxon>
        <taxon>Embryophyta</taxon>
        <taxon>Tracheophyta</taxon>
        <taxon>Spermatophyta</taxon>
        <taxon>Magnoliopsida</taxon>
        <taxon>eudicotyledons</taxon>
        <taxon>Gunneridae</taxon>
        <taxon>Pentapetalae</taxon>
        <taxon>rosids</taxon>
        <taxon>fabids</taxon>
        <taxon>Cucurbitales</taxon>
        <taxon>Cucurbitaceae</taxon>
        <taxon>Cucurbiteae</taxon>
        <taxon>Cucurbita</taxon>
    </lineage>
</organism>
<accession>A0AAV6LZP6</accession>
<evidence type="ECO:0000313" key="2">
    <source>
        <dbReference type="Proteomes" id="UP000685013"/>
    </source>
</evidence>
<keyword evidence="2" id="KW-1185">Reference proteome</keyword>
<dbReference type="AlphaFoldDB" id="A0AAV6LZP6"/>
<reference evidence="1 2" key="1">
    <citation type="journal article" date="2021" name="Hortic Res">
        <title>The domestication of Cucurbita argyrosperma as revealed by the genome of its wild relative.</title>
        <authorList>
            <person name="Barrera-Redondo J."/>
            <person name="Sanchez-de la Vega G."/>
            <person name="Aguirre-Liguori J.A."/>
            <person name="Castellanos-Morales G."/>
            <person name="Gutierrez-Guerrero Y.T."/>
            <person name="Aguirre-Dugua X."/>
            <person name="Aguirre-Planter E."/>
            <person name="Tenaillon M.I."/>
            <person name="Lira-Saade R."/>
            <person name="Eguiarte L.E."/>
        </authorList>
    </citation>
    <scope>NUCLEOTIDE SEQUENCE [LARGE SCALE GENOMIC DNA]</scope>
    <source>
        <strain evidence="1">JBR-2021</strain>
    </source>
</reference>
<name>A0AAV6LZP6_9ROSI</name>